<keyword evidence="8" id="KW-1185">Reference proteome</keyword>
<dbReference type="GO" id="GO:0030166">
    <property type="term" value="P:proteoglycan biosynthetic process"/>
    <property type="evidence" value="ECO:0007669"/>
    <property type="project" value="TreeGrafter"/>
</dbReference>
<dbReference type="EMBL" id="JNBS01000408">
    <property type="protein sequence ID" value="OQS05870.1"/>
    <property type="molecule type" value="Genomic_DNA"/>
</dbReference>
<protein>
    <submittedName>
        <fullName evidence="7">Soluble calcium-activated nucleotidase</fullName>
    </submittedName>
</protein>
<evidence type="ECO:0000313" key="7">
    <source>
        <dbReference type="EMBL" id="OQS05870.1"/>
    </source>
</evidence>
<evidence type="ECO:0000256" key="4">
    <source>
        <dbReference type="ARBA" id="ARBA00022837"/>
    </source>
</evidence>
<feature type="binding site" evidence="6">
    <location>
        <position position="121"/>
    </location>
    <ligand>
        <name>Ca(2+)</name>
        <dbReference type="ChEBI" id="CHEBI:29108"/>
    </ligand>
</feature>
<evidence type="ECO:0000256" key="6">
    <source>
        <dbReference type="PIRSR" id="PIRSR609283-1"/>
    </source>
</evidence>
<evidence type="ECO:0000313" key="8">
    <source>
        <dbReference type="Proteomes" id="UP000243217"/>
    </source>
</evidence>
<feature type="binding site" evidence="6">
    <location>
        <position position="184"/>
    </location>
    <ligand>
        <name>Ca(2+)</name>
        <dbReference type="ChEBI" id="CHEBI:29108"/>
    </ligand>
</feature>
<gene>
    <name evidence="7" type="ORF">THRCLA_02064</name>
</gene>
<proteinExistence type="inferred from homology"/>
<dbReference type="STRING" id="74557.A0A1W0A760"/>
<organism evidence="7 8">
    <name type="scientific">Thraustotheca clavata</name>
    <dbReference type="NCBI Taxonomy" id="74557"/>
    <lineage>
        <taxon>Eukaryota</taxon>
        <taxon>Sar</taxon>
        <taxon>Stramenopiles</taxon>
        <taxon>Oomycota</taxon>
        <taxon>Saprolegniomycetes</taxon>
        <taxon>Saprolegniales</taxon>
        <taxon>Achlyaceae</taxon>
        <taxon>Thraustotheca</taxon>
    </lineage>
</organism>
<keyword evidence="2 6" id="KW-0479">Metal-binding</keyword>
<dbReference type="PANTHER" id="PTHR13023:SF3">
    <property type="entry name" value="SOLUBLE CALCIUM-ACTIVATED NUCLEOTIDASE 1"/>
    <property type="match status" value="1"/>
</dbReference>
<comment type="cofactor">
    <cofactor evidence="1 6">
        <name>Ca(2+)</name>
        <dbReference type="ChEBI" id="CHEBI:29108"/>
    </cofactor>
</comment>
<dbReference type="PANTHER" id="PTHR13023">
    <property type="entry name" value="APYRASE"/>
    <property type="match status" value="1"/>
</dbReference>
<dbReference type="AlphaFoldDB" id="A0A1W0A760"/>
<accession>A0A1W0A760</accession>
<dbReference type="InterPro" id="IPR009283">
    <property type="entry name" value="Apyrase"/>
</dbReference>
<feature type="binding site" evidence="6">
    <location>
        <position position="238"/>
    </location>
    <ligand>
        <name>Ca(2+)</name>
        <dbReference type="ChEBI" id="CHEBI:29108"/>
    </ligand>
</feature>
<sequence>MPSRSKVSGACALFVLCGRVDITGAEAFLLGVLAYIIRSYAESTCIDAGQKHEWATVKNGELYVGSIGKEFTSDGEIVHENNMWVAIVGLNGAVRHQNWSSYYAKIRTKLGCSYPGYVIHEAIEWSAIHNKWFVLPRRVSTEPYDDMADEKRGSNIMLIASEDFEDIQVVYIGDSIIAKERGFSSFKFIPGTKDMVILALKSMENEALSLQGAYVTVFDVTGKILMPETPLPGQYKFEGLAFLYDY</sequence>
<comment type="caution">
    <text evidence="7">The sequence shown here is derived from an EMBL/GenBank/DDBJ whole genome shotgun (WGS) entry which is preliminary data.</text>
</comment>
<feature type="binding site" evidence="6">
    <location>
        <position position="53"/>
    </location>
    <ligand>
        <name>Ca(2+)</name>
        <dbReference type="ChEBI" id="CHEBI:29108"/>
    </ligand>
</feature>
<evidence type="ECO:0000256" key="3">
    <source>
        <dbReference type="ARBA" id="ARBA00022801"/>
    </source>
</evidence>
<evidence type="ECO:0000256" key="5">
    <source>
        <dbReference type="ARBA" id="ARBA00025738"/>
    </source>
</evidence>
<dbReference type="SUPFAM" id="SSF101887">
    <property type="entry name" value="Apyrase"/>
    <property type="match status" value="1"/>
</dbReference>
<keyword evidence="3" id="KW-0378">Hydrolase</keyword>
<dbReference type="GO" id="GO:0045134">
    <property type="term" value="F:UDP phosphatase activity"/>
    <property type="evidence" value="ECO:0007669"/>
    <property type="project" value="TreeGrafter"/>
</dbReference>
<evidence type="ECO:0000256" key="2">
    <source>
        <dbReference type="ARBA" id="ARBA00022723"/>
    </source>
</evidence>
<dbReference type="Pfam" id="PF06079">
    <property type="entry name" value="Apyrase"/>
    <property type="match status" value="1"/>
</dbReference>
<reference evidence="7 8" key="1">
    <citation type="journal article" date="2014" name="Genome Biol. Evol.">
        <title>The secreted proteins of Achlya hypogyna and Thraustotheca clavata identify the ancestral oomycete secretome and reveal gene acquisitions by horizontal gene transfer.</title>
        <authorList>
            <person name="Misner I."/>
            <person name="Blouin N."/>
            <person name="Leonard G."/>
            <person name="Richards T.A."/>
            <person name="Lane C.E."/>
        </authorList>
    </citation>
    <scope>NUCLEOTIDE SEQUENCE [LARGE SCALE GENOMIC DNA]</scope>
    <source>
        <strain evidence="7 8">ATCC 34112</strain>
    </source>
</reference>
<keyword evidence="4 6" id="KW-0106">Calcium</keyword>
<dbReference type="Gene3D" id="2.120.10.100">
    <property type="entry name" value="Apyrase"/>
    <property type="match status" value="1"/>
</dbReference>
<evidence type="ECO:0000256" key="1">
    <source>
        <dbReference type="ARBA" id="ARBA00001913"/>
    </source>
</evidence>
<comment type="similarity">
    <text evidence="5">Belongs to the apyrase family.</text>
</comment>
<dbReference type="InterPro" id="IPR036258">
    <property type="entry name" value="Apyrase_sf"/>
</dbReference>
<dbReference type="GO" id="GO:0005509">
    <property type="term" value="F:calcium ion binding"/>
    <property type="evidence" value="ECO:0007669"/>
    <property type="project" value="InterPro"/>
</dbReference>
<name>A0A1W0A760_9STRA</name>
<dbReference type="OrthoDB" id="25028at2759"/>
<dbReference type="Proteomes" id="UP000243217">
    <property type="component" value="Unassembled WGS sequence"/>
</dbReference>
<dbReference type="GO" id="GO:0004382">
    <property type="term" value="F:GDP phosphatase activity"/>
    <property type="evidence" value="ECO:0007669"/>
    <property type="project" value="TreeGrafter"/>
</dbReference>